<protein>
    <recommendedName>
        <fullName evidence="4">FAD-binding domain-containing protein</fullName>
    </recommendedName>
</protein>
<gene>
    <name evidence="5" type="ORF">ELS82_00100</name>
</gene>
<organism evidence="5 6">
    <name type="scientific">Vibrio ouci</name>
    <dbReference type="NCBI Taxonomy" id="2499078"/>
    <lineage>
        <taxon>Bacteria</taxon>
        <taxon>Pseudomonadati</taxon>
        <taxon>Pseudomonadota</taxon>
        <taxon>Gammaproteobacteria</taxon>
        <taxon>Vibrionales</taxon>
        <taxon>Vibrionaceae</taxon>
        <taxon>Vibrio</taxon>
    </lineage>
</organism>
<evidence type="ECO:0000313" key="6">
    <source>
        <dbReference type="Proteomes" id="UP000297753"/>
    </source>
</evidence>
<dbReference type="InterPro" id="IPR002938">
    <property type="entry name" value="FAD-bd"/>
</dbReference>
<dbReference type="InterPro" id="IPR050641">
    <property type="entry name" value="RIFMO-like"/>
</dbReference>
<proteinExistence type="predicted"/>
<dbReference type="SUPFAM" id="SSF51905">
    <property type="entry name" value="FAD/NAD(P)-binding domain"/>
    <property type="match status" value="1"/>
</dbReference>
<dbReference type="PANTHER" id="PTHR43004:SF19">
    <property type="entry name" value="BINDING MONOOXYGENASE, PUTATIVE (JCVI)-RELATED"/>
    <property type="match status" value="1"/>
</dbReference>
<dbReference type="RefSeq" id="WP_134833654.1">
    <property type="nucleotide sequence ID" value="NZ_SATR01000001.1"/>
</dbReference>
<dbReference type="AlphaFoldDB" id="A0A4Y8WKM3"/>
<name>A0A4Y8WKM3_9VIBR</name>
<comment type="cofactor">
    <cofactor evidence="1">
        <name>FAD</name>
        <dbReference type="ChEBI" id="CHEBI:57692"/>
    </cofactor>
</comment>
<dbReference type="Pfam" id="PF01494">
    <property type="entry name" value="FAD_binding_3"/>
    <property type="match status" value="1"/>
</dbReference>
<keyword evidence="3" id="KW-0274">FAD</keyword>
<sequence length="509" mass="57186">MKLDSQILISGAGPVGLTLAAFLKQNDVPFRLIDERSGPVKESRALGVHARTLELLKPLGLDKEFIRLGRITHDMHFHDQKRKLFSLKFDCLENDTPYPYYLILPQTTTERVLIRHLAKQGVEIEWNTSLSNFEQFDGHISCQLAQGDNQSSERFRFLVGCDGANSLVRQSLGIQFEGETYEALFSLAEVEISEPSIETNATHVYMAPQTACAVIPMPCGKYRIVGPNPDPSGISDFTHFQHFLDSQSLFSDVTLHSPNRVIDYKMHKRVASQFSKGNVFICGDAAHIHSPAGGQGMNTGMQDAINLAWKLASVTRGTFPERLLSSYSLERRNVSKSVVKHTDQAMAFVSQRGLKTKLLTHVIYPLILKFYQPKSLIAAMAQLTTRYGRKSTPIGQRFPWMKTAQGYSTLDLIDGKNWTLMTFGPQFKDTTAAREINNLLKGAIQQFHIFENKYFKSAIGQAGPVPCYSMDIPKSWRNKAVLLRPDGYIYAVSEIEDSAQIVDSLKKWL</sequence>
<keyword evidence="6" id="KW-1185">Reference proteome</keyword>
<evidence type="ECO:0000256" key="1">
    <source>
        <dbReference type="ARBA" id="ARBA00001974"/>
    </source>
</evidence>
<dbReference type="Proteomes" id="UP000297753">
    <property type="component" value="Unassembled WGS sequence"/>
</dbReference>
<dbReference type="EMBL" id="SATR01000001">
    <property type="protein sequence ID" value="TFH93394.1"/>
    <property type="molecule type" value="Genomic_DNA"/>
</dbReference>
<dbReference type="GO" id="GO:0016709">
    <property type="term" value="F:oxidoreductase activity, acting on paired donors, with incorporation or reduction of molecular oxygen, NAD(P)H as one donor, and incorporation of one atom of oxygen"/>
    <property type="evidence" value="ECO:0007669"/>
    <property type="project" value="UniProtKB-ARBA"/>
</dbReference>
<keyword evidence="2" id="KW-0285">Flavoprotein</keyword>
<evidence type="ECO:0000256" key="3">
    <source>
        <dbReference type="ARBA" id="ARBA00022827"/>
    </source>
</evidence>
<dbReference type="GO" id="GO:0071949">
    <property type="term" value="F:FAD binding"/>
    <property type="evidence" value="ECO:0007669"/>
    <property type="project" value="InterPro"/>
</dbReference>
<dbReference type="OrthoDB" id="8672648at2"/>
<comment type="caution">
    <text evidence="5">The sequence shown here is derived from an EMBL/GenBank/DDBJ whole genome shotgun (WGS) entry which is preliminary data.</text>
</comment>
<accession>A0A4Y8WKM3</accession>
<feature type="domain" description="FAD-binding" evidence="4">
    <location>
        <begin position="5"/>
        <end position="341"/>
    </location>
</feature>
<dbReference type="InterPro" id="IPR036188">
    <property type="entry name" value="FAD/NAD-bd_sf"/>
</dbReference>
<evidence type="ECO:0000256" key="2">
    <source>
        <dbReference type="ARBA" id="ARBA00022630"/>
    </source>
</evidence>
<dbReference type="Gene3D" id="3.30.70.2450">
    <property type="match status" value="1"/>
</dbReference>
<dbReference type="Gene3D" id="3.40.30.120">
    <property type="match status" value="1"/>
</dbReference>
<evidence type="ECO:0000313" key="5">
    <source>
        <dbReference type="EMBL" id="TFH93394.1"/>
    </source>
</evidence>
<reference evidence="5 6" key="1">
    <citation type="submission" date="2019-01" db="EMBL/GenBank/DDBJ databases">
        <title>Vibrio BEI176 sp. nov, a marine bacterium isolated from China: eastern marignal seas.</title>
        <authorList>
            <person name="Li B."/>
        </authorList>
    </citation>
    <scope>NUCLEOTIDE SEQUENCE [LARGE SCALE GENOMIC DNA]</scope>
    <source>
        <strain evidence="5 6">BEI176</strain>
    </source>
</reference>
<evidence type="ECO:0000259" key="4">
    <source>
        <dbReference type="Pfam" id="PF01494"/>
    </source>
</evidence>
<dbReference type="PRINTS" id="PR00420">
    <property type="entry name" value="RNGMNOXGNASE"/>
</dbReference>
<dbReference type="Gene3D" id="3.50.50.60">
    <property type="entry name" value="FAD/NAD(P)-binding domain"/>
    <property type="match status" value="1"/>
</dbReference>
<dbReference type="PANTHER" id="PTHR43004">
    <property type="entry name" value="TRK SYSTEM POTASSIUM UPTAKE PROTEIN"/>
    <property type="match status" value="1"/>
</dbReference>